<proteinExistence type="predicted"/>
<evidence type="ECO:0000313" key="5">
    <source>
        <dbReference type="WBParaSite" id="TASK_0000222401-mRNA-1"/>
    </source>
</evidence>
<reference evidence="3 4" key="2">
    <citation type="submission" date="2018-11" db="EMBL/GenBank/DDBJ databases">
        <authorList>
            <consortium name="Pathogen Informatics"/>
        </authorList>
    </citation>
    <scope>NUCLEOTIDE SEQUENCE [LARGE SCALE GENOMIC DNA]</scope>
</reference>
<keyword evidence="2" id="KW-1133">Transmembrane helix</keyword>
<evidence type="ECO:0000256" key="1">
    <source>
        <dbReference type="SAM" id="MobiDB-lite"/>
    </source>
</evidence>
<sequence length="149" mass="15883">MSGLHFFVFVIFSSALVIGFAVGLNFRPSIHQRKGDSSPRVKGTIHLNVNDGGSIRKNITCFTDKGNSVRGSGRSGVNYRKEEEDDDEGTSYEPKYGGYSKRYGGHGSAPIQGCGRGGGGGCNSADGSSVKGGDRTIKHYPYQAPVYPN</sequence>
<feature type="transmembrane region" description="Helical" evidence="2">
    <location>
        <begin position="6"/>
        <end position="26"/>
    </location>
</feature>
<name>A0A0R3VXT0_TAEAS</name>
<dbReference type="EMBL" id="UYRS01001240">
    <property type="protein sequence ID" value="VDK24601.1"/>
    <property type="molecule type" value="Genomic_DNA"/>
</dbReference>
<dbReference type="AlphaFoldDB" id="A0A0R3VXT0"/>
<feature type="region of interest" description="Disordered" evidence="1">
    <location>
        <begin position="115"/>
        <end position="149"/>
    </location>
</feature>
<reference evidence="5" key="1">
    <citation type="submission" date="2017-02" db="UniProtKB">
        <authorList>
            <consortium name="WormBaseParasite"/>
        </authorList>
    </citation>
    <scope>IDENTIFICATION</scope>
</reference>
<dbReference type="Proteomes" id="UP000282613">
    <property type="component" value="Unassembled WGS sequence"/>
</dbReference>
<keyword evidence="2" id="KW-0472">Membrane</keyword>
<dbReference type="WBParaSite" id="TASK_0000222401-mRNA-1">
    <property type="protein sequence ID" value="TASK_0000222401-mRNA-1"/>
    <property type="gene ID" value="TASK_0000222401"/>
</dbReference>
<protein>
    <submittedName>
        <fullName evidence="5">Glycine-rich protein</fullName>
    </submittedName>
</protein>
<evidence type="ECO:0000313" key="4">
    <source>
        <dbReference type="Proteomes" id="UP000282613"/>
    </source>
</evidence>
<evidence type="ECO:0000313" key="3">
    <source>
        <dbReference type="EMBL" id="VDK24601.1"/>
    </source>
</evidence>
<gene>
    <name evidence="3" type="ORF">TASK_LOCUS2225</name>
</gene>
<organism evidence="5">
    <name type="scientific">Taenia asiatica</name>
    <name type="common">Asian tapeworm</name>
    <dbReference type="NCBI Taxonomy" id="60517"/>
    <lineage>
        <taxon>Eukaryota</taxon>
        <taxon>Metazoa</taxon>
        <taxon>Spiralia</taxon>
        <taxon>Lophotrochozoa</taxon>
        <taxon>Platyhelminthes</taxon>
        <taxon>Cestoda</taxon>
        <taxon>Eucestoda</taxon>
        <taxon>Cyclophyllidea</taxon>
        <taxon>Taeniidae</taxon>
        <taxon>Taenia</taxon>
    </lineage>
</organism>
<feature type="region of interest" description="Disordered" evidence="1">
    <location>
        <begin position="66"/>
        <end position="96"/>
    </location>
</feature>
<accession>A0A0R3VXT0</accession>
<keyword evidence="2" id="KW-0812">Transmembrane</keyword>
<evidence type="ECO:0000256" key="2">
    <source>
        <dbReference type="SAM" id="Phobius"/>
    </source>
</evidence>
<feature type="compositionally biased region" description="Low complexity" evidence="1">
    <location>
        <begin position="66"/>
        <end position="78"/>
    </location>
</feature>
<keyword evidence="4" id="KW-1185">Reference proteome</keyword>
<dbReference type="OrthoDB" id="6322448at2759"/>